<keyword evidence="1" id="KW-0805">Transcription regulation</keyword>
<dbReference type="GO" id="GO:0005829">
    <property type="term" value="C:cytosol"/>
    <property type="evidence" value="ECO:0007669"/>
    <property type="project" value="TreeGrafter"/>
</dbReference>
<dbReference type="GO" id="GO:0043200">
    <property type="term" value="P:response to amino acid"/>
    <property type="evidence" value="ECO:0007669"/>
    <property type="project" value="TreeGrafter"/>
</dbReference>
<dbReference type="SUPFAM" id="SSF46785">
    <property type="entry name" value="Winged helix' DNA-binding domain"/>
    <property type="match status" value="1"/>
</dbReference>
<evidence type="ECO:0000259" key="4">
    <source>
        <dbReference type="PROSITE" id="PS50956"/>
    </source>
</evidence>
<dbReference type="InterPro" id="IPR000485">
    <property type="entry name" value="AsnC-type_HTH_dom"/>
</dbReference>
<dbReference type="Pfam" id="PF01037">
    <property type="entry name" value="AsnC_trans_reg"/>
    <property type="match status" value="1"/>
</dbReference>
<evidence type="ECO:0000313" key="5">
    <source>
        <dbReference type="EMBL" id="TQM66200.1"/>
    </source>
</evidence>
<dbReference type="PRINTS" id="PR00033">
    <property type="entry name" value="HTHASNC"/>
</dbReference>
<dbReference type="SUPFAM" id="SSF54909">
    <property type="entry name" value="Dimeric alpha+beta barrel"/>
    <property type="match status" value="1"/>
</dbReference>
<keyword evidence="2 5" id="KW-0238">DNA-binding</keyword>
<comment type="caution">
    <text evidence="5">The sequence shown here is derived from an EMBL/GenBank/DDBJ whole genome shotgun (WGS) entry which is preliminary data.</text>
</comment>
<keyword evidence="3" id="KW-0804">Transcription</keyword>
<organism evidence="5 6">
    <name type="scientific">Klugiella xanthotipulae</name>
    <dbReference type="NCBI Taxonomy" id="244735"/>
    <lineage>
        <taxon>Bacteria</taxon>
        <taxon>Bacillati</taxon>
        <taxon>Actinomycetota</taxon>
        <taxon>Actinomycetes</taxon>
        <taxon>Micrococcales</taxon>
        <taxon>Microbacteriaceae</taxon>
        <taxon>Klugiella</taxon>
    </lineage>
</organism>
<dbReference type="RefSeq" id="WP_141916330.1">
    <property type="nucleotide sequence ID" value="NZ_BAAAYS010000014.1"/>
</dbReference>
<name>A0A543I6S8_9MICO</name>
<dbReference type="Proteomes" id="UP000318331">
    <property type="component" value="Unassembled WGS sequence"/>
</dbReference>
<dbReference type="InterPro" id="IPR011008">
    <property type="entry name" value="Dimeric_a/b-barrel"/>
</dbReference>
<accession>A0A543I6S8</accession>
<dbReference type="Gene3D" id="1.10.10.10">
    <property type="entry name" value="Winged helix-like DNA-binding domain superfamily/Winged helix DNA-binding domain"/>
    <property type="match status" value="1"/>
</dbReference>
<dbReference type="PANTHER" id="PTHR30154:SF54">
    <property type="entry name" value="POSSIBLE TRANSCRIPTIONAL REGULATORY PROTEIN (PROBABLY LRP_ASNC-FAMILY)"/>
    <property type="match status" value="1"/>
</dbReference>
<dbReference type="EMBL" id="VFPN01000001">
    <property type="protein sequence ID" value="TQM66200.1"/>
    <property type="molecule type" value="Genomic_DNA"/>
</dbReference>
<dbReference type="InterPro" id="IPR019887">
    <property type="entry name" value="Tscrpt_reg_AsnC/Lrp_C"/>
</dbReference>
<proteinExistence type="predicted"/>
<dbReference type="Pfam" id="PF13412">
    <property type="entry name" value="HTH_24"/>
    <property type="match status" value="1"/>
</dbReference>
<dbReference type="SMART" id="SM00344">
    <property type="entry name" value="HTH_ASNC"/>
    <property type="match status" value="1"/>
</dbReference>
<evidence type="ECO:0000256" key="1">
    <source>
        <dbReference type="ARBA" id="ARBA00023015"/>
    </source>
</evidence>
<reference evidence="5 6" key="1">
    <citation type="submission" date="2019-06" db="EMBL/GenBank/DDBJ databases">
        <title>Sequencing the genomes of 1000 actinobacteria strains.</title>
        <authorList>
            <person name="Klenk H.-P."/>
        </authorList>
    </citation>
    <scope>NUCLEOTIDE SEQUENCE [LARGE SCALE GENOMIC DNA]</scope>
    <source>
        <strain evidence="5 6">DSM 18031</strain>
    </source>
</reference>
<evidence type="ECO:0000256" key="3">
    <source>
        <dbReference type="ARBA" id="ARBA00023163"/>
    </source>
</evidence>
<dbReference type="AlphaFoldDB" id="A0A543I6S8"/>
<dbReference type="PROSITE" id="PS50956">
    <property type="entry name" value="HTH_ASNC_2"/>
    <property type="match status" value="1"/>
</dbReference>
<sequence length="176" mass="19321">MDSETPTPNTSPSNPIRLDAIDRVILRELTRDARVPNNVLAATAGIAPSTCINRVRALQESGVITGFHAHINLESVGISLFALISVRIHSHARHRMREIARALGRLGNVQSVFFLGGERDFLLHVACETPSQLRDFITEHLGADPAVSNTQTNIVFEHLTNNVAQQAWETEGTGKR</sequence>
<keyword evidence="6" id="KW-1185">Reference proteome</keyword>
<evidence type="ECO:0000256" key="2">
    <source>
        <dbReference type="ARBA" id="ARBA00023125"/>
    </source>
</evidence>
<feature type="domain" description="HTH asnC-type" evidence="4">
    <location>
        <begin position="18"/>
        <end position="79"/>
    </location>
</feature>
<dbReference type="InterPro" id="IPR036390">
    <property type="entry name" value="WH_DNA-bd_sf"/>
</dbReference>
<dbReference type="InterPro" id="IPR019888">
    <property type="entry name" value="Tscrpt_reg_AsnC-like"/>
</dbReference>
<evidence type="ECO:0000313" key="6">
    <source>
        <dbReference type="Proteomes" id="UP000318331"/>
    </source>
</evidence>
<gene>
    <name evidence="5" type="ORF">FB466_1031</name>
</gene>
<protein>
    <submittedName>
        <fullName evidence="5">DNA-binding Lrp family transcriptional regulator</fullName>
    </submittedName>
</protein>
<dbReference type="OrthoDB" id="4411089at2"/>
<dbReference type="PANTHER" id="PTHR30154">
    <property type="entry name" value="LEUCINE-RESPONSIVE REGULATORY PROTEIN"/>
    <property type="match status" value="1"/>
</dbReference>
<dbReference type="InterPro" id="IPR036388">
    <property type="entry name" value="WH-like_DNA-bd_sf"/>
</dbReference>
<dbReference type="GO" id="GO:0043565">
    <property type="term" value="F:sequence-specific DNA binding"/>
    <property type="evidence" value="ECO:0007669"/>
    <property type="project" value="InterPro"/>
</dbReference>
<dbReference type="Gene3D" id="3.30.70.920">
    <property type="match status" value="1"/>
</dbReference>